<dbReference type="GO" id="GO:0051537">
    <property type="term" value="F:2 iron, 2 sulfur cluster binding"/>
    <property type="evidence" value="ECO:0007669"/>
    <property type="project" value="TreeGrafter"/>
</dbReference>
<dbReference type="PRINTS" id="PR00904">
    <property type="entry name" value="FRATAXIN"/>
</dbReference>
<dbReference type="InterPro" id="IPR017789">
    <property type="entry name" value="Frataxin"/>
</dbReference>
<evidence type="ECO:0000256" key="1">
    <source>
        <dbReference type="ARBA" id="ARBA00004173"/>
    </source>
</evidence>
<keyword evidence="10" id="KW-0408">Iron</keyword>
<dbReference type="EC" id="1.16.3.1" evidence="3"/>
<dbReference type="GO" id="GO:0004322">
    <property type="term" value="F:ferroxidase activity"/>
    <property type="evidence" value="ECO:0007669"/>
    <property type="project" value="UniProtKB-EC"/>
</dbReference>
<protein>
    <recommendedName>
        <fullName evidence="4">Frataxin, mitochondrial</fullName>
        <ecNumber evidence="3">1.16.3.1</ecNumber>
    </recommendedName>
</protein>
<dbReference type="GO" id="GO:0016226">
    <property type="term" value="P:iron-sulfur cluster assembly"/>
    <property type="evidence" value="ECO:0007669"/>
    <property type="project" value="InterPro"/>
</dbReference>
<evidence type="ECO:0000256" key="8">
    <source>
        <dbReference type="ARBA" id="ARBA00022946"/>
    </source>
</evidence>
<name>A0A8C9RTF8_SCLFO</name>
<dbReference type="OrthoDB" id="1897642at2759"/>
<evidence type="ECO:0000313" key="18">
    <source>
        <dbReference type="Proteomes" id="UP000694397"/>
    </source>
</evidence>
<dbReference type="GO" id="GO:0006879">
    <property type="term" value="P:intracellular iron ion homeostasis"/>
    <property type="evidence" value="ECO:0007669"/>
    <property type="project" value="UniProtKB-KW"/>
</dbReference>
<comment type="subcellular location">
    <subcellularLocation>
        <location evidence="1">Mitochondrion</location>
    </subcellularLocation>
</comment>
<evidence type="ECO:0000256" key="3">
    <source>
        <dbReference type="ARBA" id="ARBA00013107"/>
    </source>
</evidence>
<dbReference type="Ensembl" id="ENSSFOT00015019279.2">
    <property type="protein sequence ID" value="ENSSFOP00015019060.1"/>
    <property type="gene ID" value="ENSSFOG00015012273.2"/>
</dbReference>
<dbReference type="CDD" id="cd00503">
    <property type="entry name" value="Frataxin"/>
    <property type="match status" value="1"/>
</dbReference>
<evidence type="ECO:0000256" key="7">
    <source>
        <dbReference type="ARBA" id="ARBA00022496"/>
    </source>
</evidence>
<keyword evidence="18" id="KW-1185">Reference proteome</keyword>
<dbReference type="GO" id="GO:0005739">
    <property type="term" value="C:mitochondrion"/>
    <property type="evidence" value="ECO:0007669"/>
    <property type="project" value="UniProtKB-SubCell"/>
</dbReference>
<dbReference type="SUPFAM" id="SSF55387">
    <property type="entry name" value="Frataxin/Nqo15-like"/>
    <property type="match status" value="1"/>
</dbReference>
<organism evidence="17 18">
    <name type="scientific">Scleropages formosus</name>
    <name type="common">Asian bonytongue</name>
    <name type="synonym">Osteoglossum formosum</name>
    <dbReference type="NCBI Taxonomy" id="113540"/>
    <lineage>
        <taxon>Eukaryota</taxon>
        <taxon>Metazoa</taxon>
        <taxon>Chordata</taxon>
        <taxon>Craniata</taxon>
        <taxon>Vertebrata</taxon>
        <taxon>Euteleostomi</taxon>
        <taxon>Actinopterygii</taxon>
        <taxon>Neopterygii</taxon>
        <taxon>Teleostei</taxon>
        <taxon>Osteoglossocephala</taxon>
        <taxon>Osteoglossomorpha</taxon>
        <taxon>Osteoglossiformes</taxon>
        <taxon>Osteoglossidae</taxon>
        <taxon>Scleropages</taxon>
    </lineage>
</organism>
<dbReference type="SMART" id="SM01219">
    <property type="entry name" value="Frataxin_Cyay"/>
    <property type="match status" value="1"/>
</dbReference>
<dbReference type="InterPro" id="IPR002908">
    <property type="entry name" value="Frataxin/CyaY"/>
</dbReference>
<keyword evidence="12" id="KW-0496">Mitochondrion</keyword>
<dbReference type="InterPro" id="IPR020895">
    <property type="entry name" value="Frataxin_CS"/>
</dbReference>
<comment type="similarity">
    <text evidence="2">Belongs to the frataxin family.</text>
</comment>
<evidence type="ECO:0000256" key="10">
    <source>
        <dbReference type="ARBA" id="ARBA00023004"/>
    </source>
</evidence>
<dbReference type="KEGG" id="sfm:108938951"/>
<evidence type="ECO:0000256" key="2">
    <source>
        <dbReference type="ARBA" id="ARBA00008183"/>
    </source>
</evidence>
<dbReference type="Gene3D" id="3.30.920.10">
    <property type="entry name" value="Frataxin/CyaY"/>
    <property type="match status" value="1"/>
</dbReference>
<keyword evidence="8" id="KW-0809">Transit peptide</keyword>
<comment type="function">
    <text evidence="14">Modulates the RNA-binding activity of ACO1. May be involved in the cytoplasmic iron-sulfur protein biogenesis. May contribute to oxidative stress resistance and overall cell survival.</text>
</comment>
<dbReference type="AlphaFoldDB" id="A0A8C9RTF8"/>
<dbReference type="GO" id="GO:0008199">
    <property type="term" value="F:ferric iron binding"/>
    <property type="evidence" value="ECO:0007669"/>
    <property type="project" value="InterPro"/>
</dbReference>
<dbReference type="CTD" id="2395"/>
<dbReference type="InterPro" id="IPR036524">
    <property type="entry name" value="Frataxin/CyaY_sf"/>
</dbReference>
<evidence type="ECO:0000256" key="9">
    <source>
        <dbReference type="ARBA" id="ARBA00023002"/>
    </source>
</evidence>
<reference evidence="17" key="3">
    <citation type="submission" date="2025-09" db="UniProtKB">
        <authorList>
            <consortium name="Ensembl"/>
        </authorList>
    </citation>
    <scope>IDENTIFICATION</scope>
</reference>
<evidence type="ECO:0000256" key="16">
    <source>
        <dbReference type="ARBA" id="ARBA00047990"/>
    </source>
</evidence>
<keyword evidence="11" id="KW-0406">Ion transport</keyword>
<dbReference type="PROSITE" id="PS01344">
    <property type="entry name" value="FRATAXIN_1"/>
    <property type="match status" value="1"/>
</dbReference>
<reference evidence="17 18" key="1">
    <citation type="submission" date="2019-04" db="EMBL/GenBank/DDBJ databases">
        <authorList>
            <consortium name="Wellcome Sanger Institute Data Sharing"/>
        </authorList>
    </citation>
    <scope>NUCLEOTIDE SEQUENCE [LARGE SCALE GENOMIC DNA]</scope>
</reference>
<sequence length="218" mass="24593">MLRVIVRRLPAYQFVRHLEIKHESAVINCLSRTARLSSCQEPSVTTVCPLKPHTRPQSAVPCRSTVTHRVFGAGLEGRRLNRRIHTTCVLSAEQQESPSSELSEALYEKLADETLDALAEYFEDLTDEPFTLAEYDVVFSSGVLTVKVGSDHGTYVINKQTPNRQIWLSSPTSGPKRYDWDGVHWVYSHDGVCLHDLLSKEFSAIFKHNVNLSCLIHS</sequence>
<keyword evidence="5" id="KW-0409">Iron storage</keyword>
<comment type="subunit">
    <text evidence="15">Interacts with ACO1. Interacts with ISCU (cytoplasmic form).</text>
</comment>
<keyword evidence="13" id="KW-0350">Heme biosynthesis</keyword>
<evidence type="ECO:0000256" key="14">
    <source>
        <dbReference type="ARBA" id="ARBA00045532"/>
    </source>
</evidence>
<dbReference type="GO" id="GO:0006783">
    <property type="term" value="P:heme biosynthetic process"/>
    <property type="evidence" value="ECO:0007669"/>
    <property type="project" value="UniProtKB-KW"/>
</dbReference>
<dbReference type="GeneID" id="108938951"/>
<dbReference type="Pfam" id="PF01491">
    <property type="entry name" value="Frataxin_Cyay"/>
    <property type="match status" value="1"/>
</dbReference>
<keyword evidence="6" id="KW-0813">Transport</keyword>
<dbReference type="GO" id="GO:0006826">
    <property type="term" value="P:iron ion transport"/>
    <property type="evidence" value="ECO:0007669"/>
    <property type="project" value="UniProtKB-KW"/>
</dbReference>
<keyword evidence="7" id="KW-0410">Iron transport</keyword>
<gene>
    <name evidence="17" type="primary">FXN</name>
    <name evidence="17" type="synonym">fxn</name>
</gene>
<dbReference type="RefSeq" id="XP_018615495.1">
    <property type="nucleotide sequence ID" value="XM_018759979.2"/>
</dbReference>
<reference evidence="17" key="2">
    <citation type="submission" date="2025-08" db="UniProtKB">
        <authorList>
            <consortium name="Ensembl"/>
        </authorList>
    </citation>
    <scope>IDENTIFICATION</scope>
</reference>
<evidence type="ECO:0000256" key="15">
    <source>
        <dbReference type="ARBA" id="ARBA00046911"/>
    </source>
</evidence>
<dbReference type="PROSITE" id="PS50810">
    <property type="entry name" value="FRATAXIN_2"/>
    <property type="match status" value="1"/>
</dbReference>
<evidence type="ECO:0000256" key="11">
    <source>
        <dbReference type="ARBA" id="ARBA00023065"/>
    </source>
</evidence>
<dbReference type="GO" id="GO:0034986">
    <property type="term" value="F:iron chaperone activity"/>
    <property type="evidence" value="ECO:0007669"/>
    <property type="project" value="TreeGrafter"/>
</dbReference>
<evidence type="ECO:0000256" key="12">
    <source>
        <dbReference type="ARBA" id="ARBA00023128"/>
    </source>
</evidence>
<evidence type="ECO:0000256" key="5">
    <source>
        <dbReference type="ARBA" id="ARBA00022434"/>
    </source>
</evidence>
<dbReference type="FunFam" id="3.30.920.10:FF:000002">
    <property type="entry name" value="Frataxin, mitochondrial"/>
    <property type="match status" value="1"/>
</dbReference>
<comment type="catalytic activity">
    <reaction evidence="16">
        <text>4 Fe(2+) + O2 + 4 H(+) = 4 Fe(3+) + 2 H2O</text>
        <dbReference type="Rhea" id="RHEA:11148"/>
        <dbReference type="ChEBI" id="CHEBI:15377"/>
        <dbReference type="ChEBI" id="CHEBI:15378"/>
        <dbReference type="ChEBI" id="CHEBI:15379"/>
        <dbReference type="ChEBI" id="CHEBI:29033"/>
        <dbReference type="ChEBI" id="CHEBI:29034"/>
        <dbReference type="EC" id="1.16.3.1"/>
    </reaction>
</comment>
<dbReference type="GO" id="GO:0008198">
    <property type="term" value="F:ferrous iron binding"/>
    <property type="evidence" value="ECO:0007669"/>
    <property type="project" value="TreeGrafter"/>
</dbReference>
<dbReference type="GeneTree" id="ENSGT00390000005811"/>
<keyword evidence="9" id="KW-0560">Oxidoreductase</keyword>
<accession>A0A8C9RTF8</accession>
<evidence type="ECO:0000256" key="4">
    <source>
        <dbReference type="ARBA" id="ARBA00014720"/>
    </source>
</evidence>
<dbReference type="NCBIfam" id="TIGR03422">
    <property type="entry name" value="mito_frataxin"/>
    <property type="match status" value="1"/>
</dbReference>
<dbReference type="PANTHER" id="PTHR16821:SF2">
    <property type="entry name" value="FRATAXIN, MITOCHONDRIAL"/>
    <property type="match status" value="1"/>
</dbReference>
<evidence type="ECO:0000313" key="17">
    <source>
        <dbReference type="Ensembl" id="ENSSFOP00015019060.1"/>
    </source>
</evidence>
<evidence type="ECO:0000256" key="6">
    <source>
        <dbReference type="ARBA" id="ARBA00022448"/>
    </source>
</evidence>
<evidence type="ECO:0000256" key="13">
    <source>
        <dbReference type="ARBA" id="ARBA00023133"/>
    </source>
</evidence>
<dbReference type="NCBIfam" id="TIGR03421">
    <property type="entry name" value="FeS_CyaY"/>
    <property type="match status" value="1"/>
</dbReference>
<dbReference type="PANTHER" id="PTHR16821">
    <property type="entry name" value="FRATAXIN"/>
    <property type="match status" value="1"/>
</dbReference>
<proteinExistence type="inferred from homology"/>
<dbReference type="Proteomes" id="UP000694397">
    <property type="component" value="Chromosome 17"/>
</dbReference>